<name>A0AAV1ZHT8_9ARAC</name>
<feature type="region of interest" description="Disordered" evidence="1">
    <location>
        <begin position="325"/>
        <end position="351"/>
    </location>
</feature>
<keyword evidence="3" id="KW-1185">Reference proteome</keyword>
<comment type="caution">
    <text evidence="2">The sequence shown here is derived from an EMBL/GenBank/DDBJ whole genome shotgun (WGS) entry which is preliminary data.</text>
</comment>
<evidence type="ECO:0000313" key="3">
    <source>
        <dbReference type="Proteomes" id="UP001497382"/>
    </source>
</evidence>
<protein>
    <submittedName>
        <fullName evidence="2">Uncharacterized protein</fullName>
    </submittedName>
</protein>
<organism evidence="2 3">
    <name type="scientific">Larinioides sclopetarius</name>
    <dbReference type="NCBI Taxonomy" id="280406"/>
    <lineage>
        <taxon>Eukaryota</taxon>
        <taxon>Metazoa</taxon>
        <taxon>Ecdysozoa</taxon>
        <taxon>Arthropoda</taxon>
        <taxon>Chelicerata</taxon>
        <taxon>Arachnida</taxon>
        <taxon>Araneae</taxon>
        <taxon>Araneomorphae</taxon>
        <taxon>Entelegynae</taxon>
        <taxon>Araneoidea</taxon>
        <taxon>Araneidae</taxon>
        <taxon>Larinioides</taxon>
    </lineage>
</organism>
<reference evidence="2 3" key="1">
    <citation type="submission" date="2024-04" db="EMBL/GenBank/DDBJ databases">
        <authorList>
            <person name="Rising A."/>
            <person name="Reimegard J."/>
            <person name="Sonavane S."/>
            <person name="Akerstrom W."/>
            <person name="Nylinder S."/>
            <person name="Hedman E."/>
            <person name="Kallberg Y."/>
        </authorList>
    </citation>
    <scope>NUCLEOTIDE SEQUENCE [LARGE SCALE GENOMIC DNA]</scope>
</reference>
<accession>A0AAV1ZHT8</accession>
<sequence length="416" mass="47520">MDTYTLFELVDLAIGQPEIGAVNFNILYLLLKKILKESRLGKRTVRYRSVDPTSLMEKILNDKGEISLSDMEEIDEDWDEKFDDLDPDEKVIKIEESTNTDSEIWPVPELQELFTSVQSLEENLEKVKQNVESLERQMKRTKRDMVKKTENEDIQKRDKQSRFDLDREEFEEVIEEIRDSIAGLANKLQEQEQSSIGPAKEEAINKLCEKAAEEQIAIRQGDFDNRLKSLTSTVVNLQNVVRDFIYPPAAGVTKCVTCGRTARLPDIDLFSEVPGDTRADKKLQELVRKTPVKKKEKQKKHELKFTLLSLDNLKKAAKLPASKLLQQDQEQPLTSDACIESQDNGKKEKRSDDVFNIEDATSAFMPLRLIPDPTRTGTLLADEIHINPKVMSVSVIGVQKPQKLRFEVKTTKEGNA</sequence>
<evidence type="ECO:0000313" key="2">
    <source>
        <dbReference type="EMBL" id="CAL1271306.1"/>
    </source>
</evidence>
<dbReference type="EMBL" id="CAXIEN010000053">
    <property type="protein sequence ID" value="CAL1271306.1"/>
    <property type="molecule type" value="Genomic_DNA"/>
</dbReference>
<proteinExistence type="predicted"/>
<feature type="region of interest" description="Disordered" evidence="1">
    <location>
        <begin position="136"/>
        <end position="155"/>
    </location>
</feature>
<dbReference type="Proteomes" id="UP001497382">
    <property type="component" value="Unassembled WGS sequence"/>
</dbReference>
<gene>
    <name evidence="2" type="ORF">LARSCL_LOCUS5751</name>
</gene>
<dbReference type="AlphaFoldDB" id="A0AAV1ZHT8"/>
<evidence type="ECO:0000256" key="1">
    <source>
        <dbReference type="SAM" id="MobiDB-lite"/>
    </source>
</evidence>